<keyword evidence="1" id="KW-0472">Membrane</keyword>
<dbReference type="Proteomes" id="UP001501510">
    <property type="component" value="Unassembled WGS sequence"/>
</dbReference>
<feature type="transmembrane region" description="Helical" evidence="1">
    <location>
        <begin position="44"/>
        <end position="68"/>
    </location>
</feature>
<protein>
    <submittedName>
        <fullName evidence="2">Uncharacterized protein</fullName>
    </submittedName>
</protein>
<keyword evidence="1" id="KW-1133">Transmembrane helix</keyword>
<keyword evidence="1" id="KW-0812">Transmembrane</keyword>
<accession>A0ABP3UVK7</accession>
<feature type="transmembrane region" description="Helical" evidence="1">
    <location>
        <begin position="124"/>
        <end position="144"/>
    </location>
</feature>
<keyword evidence="3" id="KW-1185">Reference proteome</keyword>
<evidence type="ECO:0000256" key="1">
    <source>
        <dbReference type="SAM" id="Phobius"/>
    </source>
</evidence>
<sequence>MLDIIKGYMKVETEGKYSKFVITEIVRFICYGIIFFMIGKEGRIFGFNIFIFIIYSAVAMLFSCEHITNKSYIDVNKKIPKEEKFYKRVLISNIAMLTDGFQYVLPLIIVNIYFLGFIKSIELLVQFISLIMLASGIGNLNFVYTKNFTSKVKKNILIFMISAILALIFNYINYKLGWIALLPLTLIVYPLSLKKNENMVKL</sequence>
<proteinExistence type="predicted"/>
<organism evidence="2 3">
    <name type="scientific">Clostridium oceanicum</name>
    <dbReference type="NCBI Taxonomy" id="1543"/>
    <lineage>
        <taxon>Bacteria</taxon>
        <taxon>Bacillati</taxon>
        <taxon>Bacillota</taxon>
        <taxon>Clostridia</taxon>
        <taxon>Eubacteriales</taxon>
        <taxon>Clostridiaceae</taxon>
        <taxon>Clostridium</taxon>
    </lineage>
</organism>
<feature type="transmembrane region" description="Helical" evidence="1">
    <location>
        <begin position="89"/>
        <end position="118"/>
    </location>
</feature>
<name>A0ABP3UVK7_9CLOT</name>
<gene>
    <name evidence="2" type="ORF">GCM10008906_21860</name>
</gene>
<reference evidence="3" key="1">
    <citation type="journal article" date="2019" name="Int. J. Syst. Evol. Microbiol.">
        <title>The Global Catalogue of Microorganisms (GCM) 10K type strain sequencing project: providing services to taxonomists for standard genome sequencing and annotation.</title>
        <authorList>
            <consortium name="The Broad Institute Genomics Platform"/>
            <consortium name="The Broad Institute Genome Sequencing Center for Infectious Disease"/>
            <person name="Wu L."/>
            <person name="Ma J."/>
        </authorList>
    </citation>
    <scope>NUCLEOTIDE SEQUENCE [LARGE SCALE GENOMIC DNA]</scope>
    <source>
        <strain evidence="3">JCM 1407</strain>
    </source>
</reference>
<dbReference type="EMBL" id="BAAACG010000010">
    <property type="protein sequence ID" value="GAA0741106.1"/>
    <property type="molecule type" value="Genomic_DNA"/>
</dbReference>
<evidence type="ECO:0000313" key="2">
    <source>
        <dbReference type="EMBL" id="GAA0741106.1"/>
    </source>
</evidence>
<dbReference type="RefSeq" id="WP_343761620.1">
    <property type="nucleotide sequence ID" value="NZ_BAAACG010000010.1"/>
</dbReference>
<evidence type="ECO:0000313" key="3">
    <source>
        <dbReference type="Proteomes" id="UP001501510"/>
    </source>
</evidence>
<feature type="transmembrane region" description="Helical" evidence="1">
    <location>
        <begin position="178"/>
        <end position="193"/>
    </location>
</feature>
<feature type="transmembrane region" description="Helical" evidence="1">
    <location>
        <begin position="20"/>
        <end position="38"/>
    </location>
</feature>
<comment type="caution">
    <text evidence="2">The sequence shown here is derived from an EMBL/GenBank/DDBJ whole genome shotgun (WGS) entry which is preliminary data.</text>
</comment>
<feature type="transmembrane region" description="Helical" evidence="1">
    <location>
        <begin position="156"/>
        <end position="172"/>
    </location>
</feature>